<comment type="caution">
    <text evidence="2">The sequence shown here is derived from an EMBL/GenBank/DDBJ whole genome shotgun (WGS) entry which is preliminary data.</text>
</comment>
<dbReference type="GO" id="GO:0016887">
    <property type="term" value="F:ATP hydrolysis activity"/>
    <property type="evidence" value="ECO:0007669"/>
    <property type="project" value="InterPro"/>
</dbReference>
<sequence length="305" mass="33632">MLVLDFLQEEGIDPRVIQGIGEFRRRYAPSGDALSRPRYYYYGKKVWEQAAQALLAGENLLLAGAKATGKNVLAENLAAAFGRPVCNISLHINADATTMLGTDTFRDGEVTFRPGPVTEAAEGGGFCVLDEINMARNEALAVLHSVLDFRRSIRIPGYRQVGIHGAARFIATMNYGYAGTRELNEALSSRFMILTMPEIAGEDLSRMLQKEFPSLRPEYVRQFTALFLDIRDKCRSGELTEKVLDLRGLLGAVRMMAGGLAPIDALNMGITNKTPDTYEQSLVQDIISSRISGKTDRDKLFGDRG</sequence>
<dbReference type="InterPro" id="IPR050764">
    <property type="entry name" value="CbbQ/NirQ/NorQ/GpvN"/>
</dbReference>
<dbReference type="GO" id="GO:0005524">
    <property type="term" value="F:ATP binding"/>
    <property type="evidence" value="ECO:0007669"/>
    <property type="project" value="InterPro"/>
</dbReference>
<dbReference type="Pfam" id="PF07728">
    <property type="entry name" value="AAA_5"/>
    <property type="match status" value="1"/>
</dbReference>
<evidence type="ECO:0000313" key="3">
    <source>
        <dbReference type="Proteomes" id="UP000705508"/>
    </source>
</evidence>
<dbReference type="Proteomes" id="UP000705508">
    <property type="component" value="Unassembled WGS sequence"/>
</dbReference>
<dbReference type="PANTHER" id="PTHR42759">
    <property type="entry name" value="MOXR FAMILY PROTEIN"/>
    <property type="match status" value="1"/>
</dbReference>
<feature type="domain" description="ATPase dynein-related AAA" evidence="1">
    <location>
        <begin position="59"/>
        <end position="191"/>
    </location>
</feature>
<dbReference type="PANTHER" id="PTHR42759:SF1">
    <property type="entry name" value="MAGNESIUM-CHELATASE SUBUNIT CHLD"/>
    <property type="match status" value="1"/>
</dbReference>
<proteinExistence type="predicted"/>
<dbReference type="AlphaFoldDB" id="A0A938X9L1"/>
<dbReference type="SUPFAM" id="SSF52540">
    <property type="entry name" value="P-loop containing nucleoside triphosphate hydrolases"/>
    <property type="match status" value="1"/>
</dbReference>
<dbReference type="InterPro" id="IPR027417">
    <property type="entry name" value="P-loop_NTPase"/>
</dbReference>
<accession>A0A938X9L1</accession>
<protein>
    <submittedName>
        <fullName evidence="2">MoxR family ATPase</fullName>
    </submittedName>
</protein>
<reference evidence="2" key="2">
    <citation type="journal article" date="2021" name="Sci. Rep.">
        <title>The distribution of antibiotic resistance genes in chicken gut microbiota commensals.</title>
        <authorList>
            <person name="Juricova H."/>
            <person name="Matiasovicova J."/>
            <person name="Kubasova T."/>
            <person name="Cejkova D."/>
            <person name="Rychlik I."/>
        </authorList>
    </citation>
    <scope>NUCLEOTIDE SEQUENCE</scope>
    <source>
        <strain evidence="2">An582</strain>
    </source>
</reference>
<organism evidence="2 3">
    <name type="scientific">Mordavella massiliensis</name>
    <dbReference type="NCBI Taxonomy" id="1871024"/>
    <lineage>
        <taxon>Bacteria</taxon>
        <taxon>Bacillati</taxon>
        <taxon>Bacillota</taxon>
        <taxon>Clostridia</taxon>
        <taxon>Eubacteriales</taxon>
        <taxon>Clostridiaceae</taxon>
        <taxon>Mordavella</taxon>
    </lineage>
</organism>
<dbReference type="InterPro" id="IPR011704">
    <property type="entry name" value="ATPase_dyneun-rel_AAA"/>
</dbReference>
<evidence type="ECO:0000313" key="2">
    <source>
        <dbReference type="EMBL" id="MBM6947371.1"/>
    </source>
</evidence>
<reference evidence="2" key="1">
    <citation type="submission" date="2020-08" db="EMBL/GenBank/DDBJ databases">
        <authorList>
            <person name="Cejkova D."/>
            <person name="Kubasova T."/>
            <person name="Jahodarova E."/>
            <person name="Rychlik I."/>
        </authorList>
    </citation>
    <scope>NUCLEOTIDE SEQUENCE</scope>
    <source>
        <strain evidence="2">An582</strain>
    </source>
</reference>
<gene>
    <name evidence="2" type="ORF">H6A20_01665</name>
</gene>
<dbReference type="Gene3D" id="3.40.50.300">
    <property type="entry name" value="P-loop containing nucleotide triphosphate hydrolases"/>
    <property type="match status" value="1"/>
</dbReference>
<dbReference type="EMBL" id="JACJKS010000002">
    <property type="protein sequence ID" value="MBM6947371.1"/>
    <property type="molecule type" value="Genomic_DNA"/>
</dbReference>
<name>A0A938X9L1_9CLOT</name>
<evidence type="ECO:0000259" key="1">
    <source>
        <dbReference type="Pfam" id="PF07728"/>
    </source>
</evidence>